<evidence type="ECO:0000313" key="1">
    <source>
        <dbReference type="EMBL" id="SFT22859.1"/>
    </source>
</evidence>
<accession>A0A1I6WA40</accession>
<dbReference type="Proteomes" id="UP000199392">
    <property type="component" value="Unassembled WGS sequence"/>
</dbReference>
<organism evidence="1 2">
    <name type="scientific">Alloyangia pacifica</name>
    <dbReference type="NCBI Taxonomy" id="311180"/>
    <lineage>
        <taxon>Bacteria</taxon>
        <taxon>Pseudomonadati</taxon>
        <taxon>Pseudomonadota</taxon>
        <taxon>Alphaproteobacteria</taxon>
        <taxon>Rhodobacterales</taxon>
        <taxon>Roseobacteraceae</taxon>
        <taxon>Alloyangia</taxon>
    </lineage>
</organism>
<gene>
    <name evidence="1" type="ORF">SAMN04488050_1171</name>
</gene>
<evidence type="ECO:0000313" key="2">
    <source>
        <dbReference type="Proteomes" id="UP000199392"/>
    </source>
</evidence>
<keyword evidence="2" id="KW-1185">Reference proteome</keyword>
<sequence length="235" mass="23896">MAVDASSIGVEDISVTGPGGALTVTGVSLDVGSDGTPRSATYTVAAPGGSWDTADNGAYTVALLGGQVVDTSGNPVAADAALASFNVAVPDSPPPSADPVRVEAEAMELQGFQILNNGHGSNDQLIQATGSGAHVAGFGFAEASGLYNITLGYFDESDGQSQLSLLRNGEVIDSFVWDADAGSAIVDPSAFMEREITAIALQAGDRLELSGTPNGGEPLRIDFLEYVYVDDLPAV</sequence>
<protein>
    <submittedName>
        <fullName evidence="1">Uncharacterized protein</fullName>
    </submittedName>
</protein>
<dbReference type="AlphaFoldDB" id="A0A1I6WA40"/>
<dbReference type="Gene3D" id="2.60.120.260">
    <property type="entry name" value="Galactose-binding domain-like"/>
    <property type="match status" value="1"/>
</dbReference>
<name>A0A1I6WA40_9RHOB</name>
<dbReference type="EMBL" id="FOZW01000017">
    <property type="protein sequence ID" value="SFT22859.1"/>
    <property type="molecule type" value="Genomic_DNA"/>
</dbReference>
<reference evidence="2" key="1">
    <citation type="submission" date="2016-10" db="EMBL/GenBank/DDBJ databases">
        <authorList>
            <person name="Varghese N."/>
            <person name="Submissions S."/>
        </authorList>
    </citation>
    <scope>NUCLEOTIDE SEQUENCE [LARGE SCALE GENOMIC DNA]</scope>
    <source>
        <strain evidence="2">DSM 26894</strain>
    </source>
</reference>
<proteinExistence type="predicted"/>